<dbReference type="PROSITE" id="PS00086">
    <property type="entry name" value="CYTOCHROME_P450"/>
    <property type="match status" value="1"/>
</dbReference>
<dbReference type="GO" id="GO:0020037">
    <property type="term" value="F:heme binding"/>
    <property type="evidence" value="ECO:0007669"/>
    <property type="project" value="InterPro"/>
</dbReference>
<dbReference type="CDD" id="cd11029">
    <property type="entry name" value="CYP107-like"/>
    <property type="match status" value="1"/>
</dbReference>
<evidence type="ECO:0000256" key="5">
    <source>
        <dbReference type="ARBA" id="ARBA00023004"/>
    </source>
</evidence>
<dbReference type="GO" id="GO:0005506">
    <property type="term" value="F:iron ion binding"/>
    <property type="evidence" value="ECO:0007669"/>
    <property type="project" value="InterPro"/>
</dbReference>
<dbReference type="FunFam" id="1.10.630.10:FF:000018">
    <property type="entry name" value="Cytochrome P450 monooxygenase"/>
    <property type="match status" value="1"/>
</dbReference>
<keyword evidence="4 7" id="KW-0560">Oxidoreductase</keyword>
<name>A0A367F064_9ACTN</name>
<comment type="caution">
    <text evidence="8">The sequence shown here is derived from an EMBL/GenBank/DDBJ whole genome shotgun (WGS) entry which is preliminary data.</text>
</comment>
<dbReference type="InterPro" id="IPR017972">
    <property type="entry name" value="Cyt_P450_CS"/>
</dbReference>
<protein>
    <submittedName>
        <fullName evidence="8">Cytochrome P450</fullName>
    </submittedName>
</protein>
<keyword evidence="9" id="KW-1185">Reference proteome</keyword>
<dbReference type="InterPro" id="IPR002397">
    <property type="entry name" value="Cyt_P450_B"/>
</dbReference>
<evidence type="ECO:0000256" key="3">
    <source>
        <dbReference type="ARBA" id="ARBA00022723"/>
    </source>
</evidence>
<keyword evidence="5 7" id="KW-0408">Iron</keyword>
<comment type="similarity">
    <text evidence="1 7">Belongs to the cytochrome P450 family.</text>
</comment>
<evidence type="ECO:0000256" key="2">
    <source>
        <dbReference type="ARBA" id="ARBA00022617"/>
    </source>
</evidence>
<dbReference type="Pfam" id="PF00067">
    <property type="entry name" value="p450"/>
    <property type="match status" value="1"/>
</dbReference>
<evidence type="ECO:0000313" key="8">
    <source>
        <dbReference type="EMBL" id="RCG22840.1"/>
    </source>
</evidence>
<sequence length="382" mass="41149">MADPYPAYALWSQAGPVLRTTTPDGAAVWLVTRHADVRAALNDPRLSLNRASARGGYTGFALPPVLDANLLNMDPPDHTRVRRLVAKAFTARRVEALRPRIQAFADGLLDVVASGNEADLMAALAVPLPLLVIGELFGVPAAGLEDFRRWTTTLVAPDPGQPEQAKVAVANMARFLQDLVASKRAAPGDDLLSAMIAARDEDDRLGEEELVSLAFLILWAGYEATVHLIGNGMLMLLREPEHLAALRGDPELLPPFVEEVSRFMTPTPYAIRRFPLQDVEIGGTVIPAGQTVLLSLACANRDPAVHRDPGAFTPAREGDGHLAFGRGIHHCLGAPLARAEAQIAIGALVRRFPDLALAAPVDELSWQASFRSHGLLRLPVTF</sequence>
<dbReference type="GO" id="GO:0004497">
    <property type="term" value="F:monooxygenase activity"/>
    <property type="evidence" value="ECO:0007669"/>
    <property type="project" value="UniProtKB-KW"/>
</dbReference>
<keyword evidence="2 7" id="KW-0349">Heme</keyword>
<organism evidence="8 9">
    <name type="scientific">Sphaerisporangium album</name>
    <dbReference type="NCBI Taxonomy" id="509200"/>
    <lineage>
        <taxon>Bacteria</taxon>
        <taxon>Bacillati</taxon>
        <taxon>Actinomycetota</taxon>
        <taxon>Actinomycetes</taxon>
        <taxon>Streptosporangiales</taxon>
        <taxon>Streptosporangiaceae</taxon>
        <taxon>Sphaerisporangium</taxon>
    </lineage>
</organism>
<dbReference type="Gene3D" id="1.10.630.10">
    <property type="entry name" value="Cytochrome P450"/>
    <property type="match status" value="1"/>
</dbReference>
<keyword evidence="3 7" id="KW-0479">Metal-binding</keyword>
<reference evidence="8 9" key="1">
    <citation type="submission" date="2018-06" db="EMBL/GenBank/DDBJ databases">
        <title>Sphaerisporangium craniellae sp. nov., isolated from a marine sponge in the South China Sea.</title>
        <authorList>
            <person name="Li L."/>
        </authorList>
    </citation>
    <scope>NUCLEOTIDE SEQUENCE [LARGE SCALE GENOMIC DNA]</scope>
    <source>
        <strain evidence="8 9">CCTCC AA 208026</strain>
    </source>
</reference>
<dbReference type="EMBL" id="QOIL01000027">
    <property type="protein sequence ID" value="RCG22840.1"/>
    <property type="molecule type" value="Genomic_DNA"/>
</dbReference>
<evidence type="ECO:0000313" key="9">
    <source>
        <dbReference type="Proteomes" id="UP000253094"/>
    </source>
</evidence>
<dbReference type="AlphaFoldDB" id="A0A367F064"/>
<dbReference type="OrthoDB" id="4133219at2"/>
<evidence type="ECO:0000256" key="6">
    <source>
        <dbReference type="ARBA" id="ARBA00023033"/>
    </source>
</evidence>
<dbReference type="GO" id="GO:0016705">
    <property type="term" value="F:oxidoreductase activity, acting on paired donors, with incorporation or reduction of molecular oxygen"/>
    <property type="evidence" value="ECO:0007669"/>
    <property type="project" value="InterPro"/>
</dbReference>
<evidence type="ECO:0000256" key="7">
    <source>
        <dbReference type="RuleBase" id="RU000461"/>
    </source>
</evidence>
<dbReference type="SUPFAM" id="SSF48264">
    <property type="entry name" value="Cytochrome P450"/>
    <property type="match status" value="1"/>
</dbReference>
<accession>A0A367F064</accession>
<dbReference type="InterPro" id="IPR036396">
    <property type="entry name" value="Cyt_P450_sf"/>
</dbReference>
<dbReference type="PANTHER" id="PTHR46696:SF1">
    <property type="entry name" value="CYTOCHROME P450 YJIB-RELATED"/>
    <property type="match status" value="1"/>
</dbReference>
<evidence type="ECO:0000256" key="1">
    <source>
        <dbReference type="ARBA" id="ARBA00010617"/>
    </source>
</evidence>
<dbReference type="Proteomes" id="UP000253094">
    <property type="component" value="Unassembled WGS sequence"/>
</dbReference>
<dbReference type="PANTHER" id="PTHR46696">
    <property type="entry name" value="P450, PUTATIVE (EUROFUNG)-RELATED"/>
    <property type="match status" value="1"/>
</dbReference>
<gene>
    <name evidence="8" type="ORF">DQ384_34595</name>
</gene>
<dbReference type="PRINTS" id="PR00359">
    <property type="entry name" value="BP450"/>
</dbReference>
<evidence type="ECO:0000256" key="4">
    <source>
        <dbReference type="ARBA" id="ARBA00023002"/>
    </source>
</evidence>
<proteinExistence type="inferred from homology"/>
<keyword evidence="6 7" id="KW-0503">Monooxygenase</keyword>
<dbReference type="InterPro" id="IPR001128">
    <property type="entry name" value="Cyt_P450"/>
</dbReference>